<protein>
    <recommendedName>
        <fullName evidence="2">CCZ1/INTU/HSP4 first Longin domain-containing protein</fullName>
    </recommendedName>
</protein>
<dbReference type="InterPro" id="IPR043987">
    <property type="entry name" value="CCZ1/INTU/HSP4_longin_1"/>
</dbReference>
<dbReference type="GO" id="GO:0031410">
    <property type="term" value="C:cytoplasmic vesicle"/>
    <property type="evidence" value="ECO:0007669"/>
    <property type="project" value="TreeGrafter"/>
</dbReference>
<reference evidence="3" key="3">
    <citation type="submission" date="2023-05" db="EMBL/GenBank/DDBJ databases">
        <authorList>
            <person name="Smith C.H."/>
        </authorList>
    </citation>
    <scope>NUCLEOTIDE SEQUENCE</scope>
    <source>
        <strain evidence="3">CHS0354</strain>
        <tissue evidence="3">Mantle</tissue>
    </source>
</reference>
<feature type="compositionally biased region" description="Acidic residues" evidence="1">
    <location>
        <begin position="411"/>
        <end position="424"/>
    </location>
</feature>
<dbReference type="GO" id="GO:0031267">
    <property type="term" value="F:small GTPase binding"/>
    <property type="evidence" value="ECO:0007669"/>
    <property type="project" value="TreeGrafter"/>
</dbReference>
<dbReference type="EMBL" id="JAEAOA010002101">
    <property type="protein sequence ID" value="KAK3588835.1"/>
    <property type="molecule type" value="Genomic_DNA"/>
</dbReference>
<dbReference type="GO" id="GO:0016192">
    <property type="term" value="P:vesicle-mediated transport"/>
    <property type="evidence" value="ECO:0007669"/>
    <property type="project" value="InterPro"/>
</dbReference>
<reference evidence="3" key="2">
    <citation type="journal article" date="2021" name="Genome Biol. Evol.">
        <title>Developing a high-quality reference genome for a parasitic bivalve with doubly uniparental inheritance (Bivalvia: Unionida).</title>
        <authorList>
            <person name="Smith C.H."/>
        </authorList>
    </citation>
    <scope>NUCLEOTIDE SEQUENCE</scope>
    <source>
        <strain evidence="3">CHS0354</strain>
        <tissue evidence="3">Mantle</tissue>
    </source>
</reference>
<accession>A0AAE0SCK1</accession>
<feature type="domain" description="CCZ1/INTU/HSP4 first Longin" evidence="2">
    <location>
        <begin position="4"/>
        <end position="98"/>
    </location>
</feature>
<evidence type="ECO:0000313" key="3">
    <source>
        <dbReference type="EMBL" id="KAK3588835.1"/>
    </source>
</evidence>
<reference evidence="3" key="1">
    <citation type="journal article" date="2021" name="Genome Biol. Evol.">
        <title>A High-Quality Reference Genome for a Parasitic Bivalve with Doubly Uniparental Inheritance (Bivalvia: Unionida).</title>
        <authorList>
            <person name="Smith C.H."/>
        </authorList>
    </citation>
    <scope>NUCLEOTIDE SEQUENCE</scope>
    <source>
        <strain evidence="3">CHS0354</strain>
    </source>
</reference>
<evidence type="ECO:0000259" key="2">
    <source>
        <dbReference type="Pfam" id="PF19031"/>
    </source>
</evidence>
<feature type="region of interest" description="Disordered" evidence="1">
    <location>
        <begin position="344"/>
        <end position="432"/>
    </location>
</feature>
<evidence type="ECO:0000256" key="1">
    <source>
        <dbReference type="SAM" id="MobiDB-lite"/>
    </source>
</evidence>
<dbReference type="PANTHER" id="PTHR14407">
    <property type="entry name" value="HERMANSKY-PUDLAK SYNDROME 4 PROTEIN LIGHT-EAR PROTEIN-RELATED"/>
    <property type="match status" value="1"/>
</dbReference>
<dbReference type="GO" id="GO:0005765">
    <property type="term" value="C:lysosomal membrane"/>
    <property type="evidence" value="ECO:0007669"/>
    <property type="project" value="TreeGrafter"/>
</dbReference>
<dbReference type="GO" id="GO:0005085">
    <property type="term" value="F:guanyl-nucleotide exchange factor activity"/>
    <property type="evidence" value="ECO:0007669"/>
    <property type="project" value="TreeGrafter"/>
</dbReference>
<evidence type="ECO:0000313" key="4">
    <source>
        <dbReference type="Proteomes" id="UP001195483"/>
    </source>
</evidence>
<dbReference type="InterPro" id="IPR026091">
    <property type="entry name" value="HPS4"/>
</dbReference>
<feature type="compositionally biased region" description="Basic and acidic residues" evidence="1">
    <location>
        <begin position="400"/>
        <end position="410"/>
    </location>
</feature>
<dbReference type="PANTHER" id="PTHR14407:SF9">
    <property type="entry name" value="BLOC-3 COMPLEX MEMBER HPS4"/>
    <property type="match status" value="1"/>
</dbReference>
<feature type="compositionally biased region" description="Basic and acidic residues" evidence="1">
    <location>
        <begin position="258"/>
        <end position="270"/>
    </location>
</feature>
<dbReference type="Proteomes" id="UP001195483">
    <property type="component" value="Unassembled WGS sequence"/>
</dbReference>
<dbReference type="GO" id="GO:0006605">
    <property type="term" value="P:protein targeting"/>
    <property type="evidence" value="ECO:0007669"/>
    <property type="project" value="TreeGrafter"/>
</dbReference>
<feature type="region of interest" description="Disordered" evidence="1">
    <location>
        <begin position="646"/>
        <end position="668"/>
    </location>
</feature>
<dbReference type="GO" id="GO:0031085">
    <property type="term" value="C:BLOC-3 complex"/>
    <property type="evidence" value="ECO:0007669"/>
    <property type="project" value="TreeGrafter"/>
</dbReference>
<dbReference type="AlphaFoldDB" id="A0AAE0SCK1"/>
<proteinExistence type="predicted"/>
<organism evidence="3 4">
    <name type="scientific">Potamilus streckersoni</name>
    <dbReference type="NCBI Taxonomy" id="2493646"/>
    <lineage>
        <taxon>Eukaryota</taxon>
        <taxon>Metazoa</taxon>
        <taxon>Spiralia</taxon>
        <taxon>Lophotrochozoa</taxon>
        <taxon>Mollusca</taxon>
        <taxon>Bivalvia</taxon>
        <taxon>Autobranchia</taxon>
        <taxon>Heteroconchia</taxon>
        <taxon>Palaeoheterodonta</taxon>
        <taxon>Unionida</taxon>
        <taxon>Unionoidea</taxon>
        <taxon>Unionidae</taxon>
        <taxon>Ambleminae</taxon>
        <taxon>Lampsilini</taxon>
        <taxon>Potamilus</taxon>
    </lineage>
</organism>
<feature type="region of interest" description="Disordered" evidence="1">
    <location>
        <begin position="258"/>
        <end position="300"/>
    </location>
</feature>
<sequence>MLKKEEDDPKDAIIFFTPDSVSDDTQCSLVGQLMGMTEFLSSTVSISHPSVIKLETEKYIMKRVNKYSMVLQGFPNESNRHLTSQLEHLYKCFVTFHGSIDSLSLRFKGSYTTFLAELKSIWTEILELCGFDQNLLTQAFNHLSYVDLPKNASHLFLQASFILQSSQRRPYVLAGVILYKNGIVCSQLTPELTKLLILAQSQLPCLLLQTDFEMPMGCKLLTVFLTDGDYFSVHPFHPDAKRHYKVSEFSKCRESVQFTKDKTQSRTEKSPKRHQAYPQEGDSSSPSQKHSRISLSGKEISPWSDRRQITSIVGVPLVECKSGEWKEEEEMNVMLGFSAKADHFGDKDGKHLSPNHKDIEKSKYEIQSDTHSKPSREKDQINHFENNKESQNKNSQNTDNAERAKVKVDGSCEEETVNELENEDPDKAHEKRSHLVEENISGIKKHHNINSDKSELETNSALDIENYSFEVDVDSDGSVCGTEKHFPDHESVIHTDVPKADDEIPSSEIQQGDTKCKEQPTDVFQFKAISVSLIEEDPIPSSENQQDNTNCNEQTTNVSHFEPISASLIEKNNSDIQQDVSDSKVLETENEQISHTVNDDISVQEQEYLNNIKSSVTEACSNKTGIHGHITSKVLVETETLEVAKESGTTEKATNKASVSDRETYKTESDKQTVRKSLLLISSIARSGLHSDEEKENVDAELKDAREAETMGKLVAEQTNDGFIDVENHSKKSAASFSSSEDIPSSTQLDQEQFRFQFHGSNSNTEVMTSEEVKDIMTSYVSCDNKADKQNTVQGELDCSLKNHSQKDLIKTSFLGSFSSDQSSDSILSKVWTPDMDGLNDLTLYVQRHSDISLLLLMENPVQNEEAVLHMLWKSAVPQIADLGFYIKEYLEQSADKQNFLDQYNYLKYEDISNKLKGNSLDILENSEIPFQQLTSTIHEEFLESLYMYDVLLRTQTLACHGHRTPVAEHYFQLNVAPRLTSGLPVPNDPVFCLDQLARKKMANTSNAIL</sequence>
<dbReference type="Pfam" id="PF19031">
    <property type="entry name" value="Intu_longin_1"/>
    <property type="match status" value="1"/>
</dbReference>
<keyword evidence="4" id="KW-1185">Reference proteome</keyword>
<name>A0AAE0SCK1_9BIVA</name>
<feature type="compositionally biased region" description="Basic and acidic residues" evidence="1">
    <location>
        <begin position="659"/>
        <end position="668"/>
    </location>
</feature>
<feature type="compositionally biased region" description="Basic and acidic residues" evidence="1">
    <location>
        <begin position="344"/>
        <end position="391"/>
    </location>
</feature>
<comment type="caution">
    <text evidence="3">The sequence shown here is derived from an EMBL/GenBank/DDBJ whole genome shotgun (WGS) entry which is preliminary data.</text>
</comment>
<gene>
    <name evidence="3" type="ORF">CHS0354_035976</name>
</gene>